<dbReference type="PROSITE" id="PS01248">
    <property type="entry name" value="EGF_LAM_1"/>
    <property type="match status" value="1"/>
</dbReference>
<feature type="transmembrane region" description="Helical" evidence="1">
    <location>
        <begin position="165"/>
        <end position="188"/>
    </location>
</feature>
<dbReference type="SMART" id="SM00180">
    <property type="entry name" value="EGF_Lam"/>
    <property type="match status" value="2"/>
</dbReference>
<dbReference type="Gene3D" id="2.10.25.10">
    <property type="entry name" value="Laminin"/>
    <property type="match status" value="1"/>
</dbReference>
<name>A0ABM1TEP1_LIMPO</name>
<keyword evidence="1" id="KW-0812">Transmembrane</keyword>
<dbReference type="CDD" id="cd00055">
    <property type="entry name" value="EGF_Lam"/>
    <property type="match status" value="1"/>
</dbReference>
<proteinExistence type="predicted"/>
<accession>A0ABM1TEP1</accession>
<sequence length="260" mass="28548">MDDLAVDDGKIYQTTPKEPECNCSEPGMVACTRMHGAVKCTCFPGYAGRWCESCSPGNYRNGKECKPCPCVNITSSGECSLDKTGEVTCTSCMPGHRGVLCDSCTAGYHWKEDHCVALNCLSFSLCADQQDDPSCSDCIFLMENLAPPTAQKSSARTISDGTVPLIAVVATLGVILLVAASATCYRYWSHRRNRPRLPFWSIELREEKINLSSECQYQHLDAATNKVVEATSSDDVEPDFLVTPQLRRSTSKKICRTMDV</sequence>
<evidence type="ECO:0000313" key="3">
    <source>
        <dbReference type="Proteomes" id="UP000694941"/>
    </source>
</evidence>
<feature type="domain" description="Laminin EGF-like" evidence="2">
    <location>
        <begin position="40"/>
        <end position="70"/>
    </location>
</feature>
<organism evidence="3 4">
    <name type="scientific">Limulus polyphemus</name>
    <name type="common">Atlantic horseshoe crab</name>
    <dbReference type="NCBI Taxonomy" id="6850"/>
    <lineage>
        <taxon>Eukaryota</taxon>
        <taxon>Metazoa</taxon>
        <taxon>Ecdysozoa</taxon>
        <taxon>Arthropoda</taxon>
        <taxon>Chelicerata</taxon>
        <taxon>Merostomata</taxon>
        <taxon>Xiphosura</taxon>
        <taxon>Limulidae</taxon>
        <taxon>Limulus</taxon>
    </lineage>
</organism>
<keyword evidence="1" id="KW-0472">Membrane</keyword>
<dbReference type="Proteomes" id="UP000694941">
    <property type="component" value="Unplaced"/>
</dbReference>
<reference evidence="4" key="1">
    <citation type="submission" date="2025-08" db="UniProtKB">
        <authorList>
            <consortium name="RefSeq"/>
        </authorList>
    </citation>
    <scope>IDENTIFICATION</scope>
    <source>
        <tissue evidence="4">Muscle</tissue>
    </source>
</reference>
<dbReference type="InterPro" id="IPR002049">
    <property type="entry name" value="LE_dom"/>
</dbReference>
<keyword evidence="1" id="KW-1133">Transmembrane helix</keyword>
<evidence type="ECO:0000256" key="1">
    <source>
        <dbReference type="SAM" id="Phobius"/>
    </source>
</evidence>
<dbReference type="Pfam" id="PF00053">
    <property type="entry name" value="EGF_laminin"/>
    <property type="match status" value="1"/>
</dbReference>
<evidence type="ECO:0000259" key="2">
    <source>
        <dbReference type="PROSITE" id="PS01248"/>
    </source>
</evidence>
<keyword evidence="3" id="KW-1185">Reference proteome</keyword>
<gene>
    <name evidence="4" type="primary">LOC111088456</name>
</gene>
<dbReference type="GeneID" id="111088456"/>
<protein>
    <submittedName>
        <fullName evidence="4">Multiple epidermal growth factor-like domains protein 9</fullName>
    </submittedName>
</protein>
<evidence type="ECO:0000313" key="4">
    <source>
        <dbReference type="RefSeq" id="XP_022254347.1"/>
    </source>
</evidence>
<dbReference type="RefSeq" id="XP_022254347.1">
    <property type="nucleotide sequence ID" value="XM_022398639.1"/>
</dbReference>